<reference evidence="3 4" key="1">
    <citation type="submission" date="2015-10" db="EMBL/GenBank/DDBJ databases">
        <title>Genomic differences between typical nodule nitrogen-fixing rhizobial strains and those coming from bean seeds.</title>
        <authorList>
            <person name="Peralta H."/>
            <person name="Aguilar-Vera A."/>
            <person name="Diaz R."/>
            <person name="Mora Y."/>
            <person name="Martinez-Batallar G."/>
            <person name="Salazar E."/>
            <person name="Vargas-Lagunas C."/>
            <person name="Encarnacion S."/>
            <person name="Girard L."/>
            <person name="Mora J."/>
        </authorList>
    </citation>
    <scope>NUCLEOTIDE SEQUENCE [LARGE SCALE GENOMIC DNA]</scope>
    <source>
        <strain evidence="3 4">CFNEI 73</strain>
    </source>
</reference>
<dbReference type="Gene3D" id="1.20.120.1760">
    <property type="match status" value="1"/>
</dbReference>
<dbReference type="AlphaFoldDB" id="A0A1L3LI78"/>
<dbReference type="EMBL" id="CP013107">
    <property type="protein sequence ID" value="APG89822.1"/>
    <property type="molecule type" value="Genomic_DNA"/>
</dbReference>
<sequence>MTGCNHEFVGAGFKKMSVAPDGGEPDRQGADRRPIAARDSGLARRLTALLLKTPITPNGISLLSIGFAALGAAALVFAPRWPLLYLVAVAGIQLRLLCNLLDGMVAVEGGRGSPVGALYNEFPDRIADTLLIVALGYAAGAGWLGWAGALAAALTAYVRVFGGSIGQVQDFRGPMAKQHRMALMSLGSVLALGEAWLTNGRFVLYATAWIILAGALLTCWTRTRAIVSRIPGAATP</sequence>
<feature type="transmembrane region" description="Helical" evidence="2">
    <location>
        <begin position="179"/>
        <end position="196"/>
    </location>
</feature>
<evidence type="ECO:0000313" key="3">
    <source>
        <dbReference type="EMBL" id="APG89822.1"/>
    </source>
</evidence>
<dbReference type="STRING" id="194963.SAMCFNEI73_Ch0491"/>
<dbReference type="Proteomes" id="UP000182306">
    <property type="component" value="Chromosome"/>
</dbReference>
<feature type="compositionally biased region" description="Basic and acidic residues" evidence="1">
    <location>
        <begin position="24"/>
        <end position="34"/>
    </location>
</feature>
<evidence type="ECO:0000313" key="4">
    <source>
        <dbReference type="Proteomes" id="UP000182306"/>
    </source>
</evidence>
<feature type="region of interest" description="Disordered" evidence="1">
    <location>
        <begin position="15"/>
        <end position="34"/>
    </location>
</feature>
<keyword evidence="2" id="KW-0472">Membrane</keyword>
<dbReference type="EC" id="2.7.8.5" evidence="3"/>
<evidence type="ECO:0000256" key="2">
    <source>
        <dbReference type="SAM" id="Phobius"/>
    </source>
</evidence>
<dbReference type="GO" id="GO:0008444">
    <property type="term" value="F:CDP-diacylglycerol-glycerol-3-phosphate 3-phosphatidyltransferase activity"/>
    <property type="evidence" value="ECO:0007669"/>
    <property type="project" value="UniProtKB-EC"/>
</dbReference>
<gene>
    <name evidence="3" type="ORF">SAMCFNEI73_Ch0491</name>
</gene>
<proteinExistence type="predicted"/>
<dbReference type="InterPro" id="IPR043130">
    <property type="entry name" value="CDP-OH_PTrfase_TM_dom"/>
</dbReference>
<keyword evidence="3" id="KW-0808">Transferase</keyword>
<dbReference type="KEGG" id="same:SAMCFNEI73_Ch0491"/>
<protein>
    <submittedName>
        <fullName evidence="3">CDP-alcohol phosphatidyltransferase</fullName>
        <ecNumber evidence="3">2.7.8.5</ecNumber>
    </submittedName>
</protein>
<keyword evidence="4" id="KW-1185">Reference proteome</keyword>
<keyword evidence="2" id="KW-1133">Transmembrane helix</keyword>
<feature type="transmembrane region" description="Helical" evidence="2">
    <location>
        <begin position="59"/>
        <end position="77"/>
    </location>
</feature>
<accession>A0A1L3LI78</accession>
<evidence type="ECO:0000256" key="1">
    <source>
        <dbReference type="SAM" id="MobiDB-lite"/>
    </source>
</evidence>
<feature type="transmembrane region" description="Helical" evidence="2">
    <location>
        <begin position="202"/>
        <end position="220"/>
    </location>
</feature>
<keyword evidence="2" id="KW-0812">Transmembrane</keyword>
<feature type="transmembrane region" description="Helical" evidence="2">
    <location>
        <begin position="126"/>
        <end position="158"/>
    </location>
</feature>
<feature type="transmembrane region" description="Helical" evidence="2">
    <location>
        <begin position="84"/>
        <end position="106"/>
    </location>
</feature>
<name>A0A1L3LI78_9HYPH</name>
<organism evidence="3 4">
    <name type="scientific">Sinorhizobium americanum</name>
    <dbReference type="NCBI Taxonomy" id="194963"/>
    <lineage>
        <taxon>Bacteria</taxon>
        <taxon>Pseudomonadati</taxon>
        <taxon>Pseudomonadota</taxon>
        <taxon>Alphaproteobacteria</taxon>
        <taxon>Hyphomicrobiales</taxon>
        <taxon>Rhizobiaceae</taxon>
        <taxon>Sinorhizobium/Ensifer group</taxon>
        <taxon>Sinorhizobium</taxon>
    </lineage>
</organism>